<feature type="chain" id="PRO_5047002289" description="Beta-lactamase-inhibitor-like PepSY-like domain-containing protein" evidence="1">
    <location>
        <begin position="21"/>
        <end position="104"/>
    </location>
</feature>
<name>A0ABN1MGA7_9FLAO</name>
<dbReference type="SUPFAM" id="SSF160574">
    <property type="entry name" value="BT0923-like"/>
    <property type="match status" value="1"/>
</dbReference>
<evidence type="ECO:0000313" key="3">
    <source>
        <dbReference type="Proteomes" id="UP001500507"/>
    </source>
</evidence>
<keyword evidence="1" id="KW-0732">Signal</keyword>
<gene>
    <name evidence="2" type="ORF">GCM10009117_11020</name>
</gene>
<evidence type="ECO:0008006" key="4">
    <source>
        <dbReference type="Google" id="ProtNLM"/>
    </source>
</evidence>
<dbReference type="EMBL" id="BAAAFG010000012">
    <property type="protein sequence ID" value="GAA0871956.1"/>
    <property type="molecule type" value="Genomic_DNA"/>
</dbReference>
<keyword evidence="3" id="KW-1185">Reference proteome</keyword>
<dbReference type="Proteomes" id="UP001500507">
    <property type="component" value="Unassembled WGS sequence"/>
</dbReference>
<comment type="caution">
    <text evidence="2">The sequence shown here is derived from an EMBL/GenBank/DDBJ whole genome shotgun (WGS) entry which is preliminary data.</text>
</comment>
<dbReference type="RefSeq" id="WP_343764771.1">
    <property type="nucleotide sequence ID" value="NZ_BAAAFG010000012.1"/>
</dbReference>
<proteinExistence type="predicted"/>
<evidence type="ECO:0000256" key="1">
    <source>
        <dbReference type="SAM" id="SignalP"/>
    </source>
</evidence>
<feature type="signal peptide" evidence="1">
    <location>
        <begin position="1"/>
        <end position="20"/>
    </location>
</feature>
<dbReference type="Gene3D" id="3.10.450.360">
    <property type="match status" value="1"/>
</dbReference>
<accession>A0ABN1MGA7</accession>
<evidence type="ECO:0000313" key="2">
    <source>
        <dbReference type="EMBL" id="GAA0871956.1"/>
    </source>
</evidence>
<reference evidence="2 3" key="1">
    <citation type="journal article" date="2019" name="Int. J. Syst. Evol. Microbiol.">
        <title>The Global Catalogue of Microorganisms (GCM) 10K type strain sequencing project: providing services to taxonomists for standard genome sequencing and annotation.</title>
        <authorList>
            <consortium name="The Broad Institute Genomics Platform"/>
            <consortium name="The Broad Institute Genome Sequencing Center for Infectious Disease"/>
            <person name="Wu L."/>
            <person name="Ma J."/>
        </authorList>
    </citation>
    <scope>NUCLEOTIDE SEQUENCE [LARGE SCALE GENOMIC DNA]</scope>
    <source>
        <strain evidence="2 3">JCM 16082</strain>
    </source>
</reference>
<organism evidence="2 3">
    <name type="scientific">Gangjinia marincola</name>
    <dbReference type="NCBI Taxonomy" id="578463"/>
    <lineage>
        <taxon>Bacteria</taxon>
        <taxon>Pseudomonadati</taxon>
        <taxon>Bacteroidota</taxon>
        <taxon>Flavobacteriia</taxon>
        <taxon>Flavobacteriales</taxon>
        <taxon>Flavobacteriaceae</taxon>
        <taxon>Gangjinia</taxon>
    </lineage>
</organism>
<sequence>MKNLAIAAAFVVGASFASFASTPIIFHDGIMETVLQDEYKEVAASELPQAVVNSFAKDFPDAKLIKAHTNEEGKYKLEIAVEGEAKTVYCSAEGEWLTEEDNEE</sequence>
<protein>
    <recommendedName>
        <fullName evidence="4">Beta-lactamase-inhibitor-like PepSY-like domain-containing protein</fullName>
    </recommendedName>
</protein>